<keyword evidence="4 6" id="KW-0732">Signal</keyword>
<evidence type="ECO:0000256" key="3">
    <source>
        <dbReference type="ARBA" id="ARBA00022692"/>
    </source>
</evidence>
<evidence type="ECO:0000256" key="6">
    <source>
        <dbReference type="SAM" id="SignalP"/>
    </source>
</evidence>
<keyword evidence="5" id="KW-0472">Membrane</keyword>
<dbReference type="InterPro" id="IPR011250">
    <property type="entry name" value="OMP/PagP_B-barrel"/>
</dbReference>
<feature type="chain" id="PRO_5005196180" evidence="6">
    <location>
        <begin position="21"/>
        <end position="244"/>
    </location>
</feature>
<evidence type="ECO:0000256" key="1">
    <source>
        <dbReference type="ARBA" id="ARBA00004571"/>
    </source>
</evidence>
<sequence length="244" mass="26544" precursor="true">MKKAFIVPALMGCISLPAFANTDDSKTGLYVTGKMGASIVQMSGQQFVYSGYADAGDNGTKNGDSHRTGVFGGGLALGYDFSNQFDIPVRAELEFMARDKANSTYNIRDRVRNGVHQTRDIKNQIKLNTLMVNGYYDIKNSSNFTPYISVGLGYAAVDFKTTRADAYTPGLSLHDTHTHTANNFAWSVGAGVNYAINDDWDMGLSYRYLDAGKADITTAVGGGENTSKIKVKANDIMLGLTYRF</sequence>
<dbReference type="SUPFAM" id="SSF56925">
    <property type="entry name" value="OMPA-like"/>
    <property type="match status" value="1"/>
</dbReference>
<dbReference type="EMBL" id="CVRY01000002">
    <property type="protein sequence ID" value="CRL60808.1"/>
    <property type="molecule type" value="Genomic_DNA"/>
</dbReference>
<dbReference type="RefSeq" id="WP_072063289.1">
    <property type="nucleotide sequence ID" value="NZ_CVRY01000002.1"/>
</dbReference>
<dbReference type="GO" id="GO:0009279">
    <property type="term" value="C:cell outer membrane"/>
    <property type="evidence" value="ECO:0007669"/>
    <property type="project" value="UniProtKB-SubCell"/>
</dbReference>
<dbReference type="PANTHER" id="PTHR35892:SF2">
    <property type="entry name" value="OUTER MEMBRANE PROTEIN PAGN"/>
    <property type="match status" value="1"/>
</dbReference>
<dbReference type="AlphaFoldDB" id="A0A0G4Q4H5"/>
<organism evidence="8 9">
    <name type="scientific">Proteus penneri</name>
    <dbReference type="NCBI Taxonomy" id="102862"/>
    <lineage>
        <taxon>Bacteria</taxon>
        <taxon>Pseudomonadati</taxon>
        <taxon>Pseudomonadota</taxon>
        <taxon>Gammaproteobacteria</taxon>
        <taxon>Enterobacterales</taxon>
        <taxon>Morganellaceae</taxon>
        <taxon>Proteus</taxon>
    </lineage>
</organism>
<gene>
    <name evidence="8" type="primary">pagN</name>
    <name evidence="8" type="ORF">BN1804_01144</name>
</gene>
<evidence type="ECO:0000313" key="9">
    <source>
        <dbReference type="Proteomes" id="UP000183920"/>
    </source>
</evidence>
<dbReference type="Pfam" id="PF13505">
    <property type="entry name" value="OMP_b-brl"/>
    <property type="match status" value="1"/>
</dbReference>
<evidence type="ECO:0000256" key="5">
    <source>
        <dbReference type="ARBA" id="ARBA00023136"/>
    </source>
</evidence>
<proteinExistence type="predicted"/>
<dbReference type="Proteomes" id="UP000183920">
    <property type="component" value="Unassembled WGS sequence"/>
</dbReference>
<feature type="domain" description="Outer membrane protein beta-barrel" evidence="7">
    <location>
        <begin position="9"/>
        <end position="244"/>
    </location>
</feature>
<dbReference type="InterPro" id="IPR051723">
    <property type="entry name" value="Bact_OM_Invasion-Related"/>
</dbReference>
<dbReference type="InterPro" id="IPR027385">
    <property type="entry name" value="Beta-barrel_OMP"/>
</dbReference>
<dbReference type="PANTHER" id="PTHR35892">
    <property type="entry name" value="OUTER MEMBRANE PROTEIN PAGN-RELATED"/>
    <property type="match status" value="1"/>
</dbReference>
<comment type="subcellular location">
    <subcellularLocation>
        <location evidence="1">Cell outer membrane</location>
        <topology evidence="1">Multi-pass membrane protein</topology>
    </subcellularLocation>
</comment>
<keyword evidence="3" id="KW-0812">Transmembrane</keyword>
<evidence type="ECO:0000256" key="2">
    <source>
        <dbReference type="ARBA" id="ARBA00022452"/>
    </source>
</evidence>
<reference evidence="9" key="1">
    <citation type="submission" date="2015-06" db="EMBL/GenBank/DDBJ databases">
        <authorList>
            <person name="Urmite Genomes"/>
        </authorList>
    </citation>
    <scope>NUCLEOTIDE SEQUENCE [LARGE SCALE GENOMIC DNA]</scope>
    <source>
        <strain evidence="9">CSUR P1867</strain>
    </source>
</reference>
<keyword evidence="2" id="KW-1134">Transmembrane beta strand</keyword>
<evidence type="ECO:0000313" key="8">
    <source>
        <dbReference type="EMBL" id="CRL60808.1"/>
    </source>
</evidence>
<name>A0A0G4Q4H5_9GAMM</name>
<accession>A0A0G4Q4H5</accession>
<evidence type="ECO:0000259" key="7">
    <source>
        <dbReference type="Pfam" id="PF13505"/>
    </source>
</evidence>
<evidence type="ECO:0000256" key="4">
    <source>
        <dbReference type="ARBA" id="ARBA00022729"/>
    </source>
</evidence>
<dbReference type="Gene3D" id="2.40.160.20">
    <property type="match status" value="1"/>
</dbReference>
<protein>
    <submittedName>
        <fullName evidence="8">Outer membrane protein PagN</fullName>
    </submittedName>
</protein>
<feature type="signal peptide" evidence="6">
    <location>
        <begin position="1"/>
        <end position="20"/>
    </location>
</feature>